<dbReference type="Proteomes" id="UP000002302">
    <property type="component" value="Chromosome"/>
</dbReference>
<dbReference type="AlphaFoldDB" id="A7H208"/>
<dbReference type="HOGENOM" id="CLU_1955564_0_0_7"/>
<reference evidence="2" key="1">
    <citation type="submission" date="2007-07" db="EMBL/GenBank/DDBJ databases">
        <title>Complete genome sequence of Campylobacter jejuni subsp doylei 269.97 isolated from human blood.</title>
        <authorList>
            <person name="Fouts D.E."/>
            <person name="Mongodin E.F."/>
            <person name="Puiu D."/>
            <person name="Sebastian Y."/>
            <person name="Miller W.G."/>
            <person name="Mandrell R.E."/>
            <person name="Lastovica A.J."/>
            <person name="Nelson K.E."/>
        </authorList>
    </citation>
    <scope>NUCLEOTIDE SEQUENCE [LARGE SCALE GENOMIC DNA]</scope>
    <source>
        <strain evidence="2">ATCC BAA-1458 / RM4099 / 269.97</strain>
    </source>
</reference>
<dbReference type="EMBL" id="CP000768">
    <property type="protein sequence ID" value="ABS44150.1"/>
    <property type="molecule type" value="Genomic_DNA"/>
</dbReference>
<dbReference type="SUPFAM" id="SSF103084">
    <property type="entry name" value="Holliday junction resolvase RusA"/>
    <property type="match status" value="1"/>
</dbReference>
<protein>
    <submittedName>
        <fullName evidence="1">Crossover junction endodeoxyribonuclease RusA superfamily</fullName>
    </submittedName>
</protein>
<proteinExistence type="predicted"/>
<dbReference type="KEGG" id="cjd:JJD26997_0322"/>
<name>A7H208_CAMJD</name>
<dbReference type="GO" id="GO:0000287">
    <property type="term" value="F:magnesium ion binding"/>
    <property type="evidence" value="ECO:0007669"/>
    <property type="project" value="InterPro"/>
</dbReference>
<dbReference type="Gene3D" id="3.30.1330.70">
    <property type="entry name" value="Holliday junction resolvase RusA"/>
    <property type="match status" value="1"/>
</dbReference>
<dbReference type="InterPro" id="IPR036614">
    <property type="entry name" value="RusA-like_sf"/>
</dbReference>
<sequence>MQMATREYALYIELKDNPIPYKRTTQRAKFVSKDYLKYLEFKKLLQMEFLRQNKVQCFKAFDEKKFYSIELEIGFKNKKHGDCDNILKGVLDALFKNDKNVIKGEYELKSFEKSFLKVKISEFKGVENV</sequence>
<evidence type="ECO:0000313" key="1">
    <source>
        <dbReference type="EMBL" id="ABS44150.1"/>
    </source>
</evidence>
<organism evidence="1 2">
    <name type="scientific">Campylobacter jejuni subsp. doylei (strain ATCC BAA-1458 / RM4099 / 269.97)</name>
    <dbReference type="NCBI Taxonomy" id="360109"/>
    <lineage>
        <taxon>Bacteria</taxon>
        <taxon>Pseudomonadati</taxon>
        <taxon>Campylobacterota</taxon>
        <taxon>Epsilonproteobacteria</taxon>
        <taxon>Campylobacterales</taxon>
        <taxon>Campylobacteraceae</taxon>
        <taxon>Campylobacter</taxon>
    </lineage>
</organism>
<gene>
    <name evidence="1" type="ordered locus">JJD26997_0322</name>
</gene>
<accession>A7H208</accession>
<evidence type="ECO:0000313" key="2">
    <source>
        <dbReference type="Proteomes" id="UP000002302"/>
    </source>
</evidence>
<dbReference type="GO" id="GO:0006281">
    <property type="term" value="P:DNA repair"/>
    <property type="evidence" value="ECO:0007669"/>
    <property type="project" value="InterPro"/>
</dbReference>
<dbReference type="GO" id="GO:0006310">
    <property type="term" value="P:DNA recombination"/>
    <property type="evidence" value="ECO:0007669"/>
    <property type="project" value="InterPro"/>
</dbReference>